<dbReference type="GO" id="GO:0016491">
    <property type="term" value="F:oxidoreductase activity"/>
    <property type="evidence" value="ECO:0007669"/>
    <property type="project" value="UniProtKB-KW"/>
</dbReference>
<keyword evidence="8" id="KW-0411">Iron-sulfur</keyword>
<dbReference type="GO" id="GO:0046872">
    <property type="term" value="F:metal ion binding"/>
    <property type="evidence" value="ECO:0007669"/>
    <property type="project" value="UniProtKB-KW"/>
</dbReference>
<evidence type="ECO:0000313" key="10">
    <source>
        <dbReference type="EMBL" id="HIW11153.1"/>
    </source>
</evidence>
<feature type="domain" description="4Fe-4S ferredoxin-type" evidence="9">
    <location>
        <begin position="36"/>
        <end position="66"/>
    </location>
</feature>
<proteinExistence type="inferred from homology"/>
<dbReference type="Pfam" id="PF00881">
    <property type="entry name" value="Nitroreductase"/>
    <property type="match status" value="1"/>
</dbReference>
<evidence type="ECO:0000313" key="11">
    <source>
        <dbReference type="Proteomes" id="UP000823926"/>
    </source>
</evidence>
<reference evidence="10" key="2">
    <citation type="submission" date="2021-04" db="EMBL/GenBank/DDBJ databases">
        <authorList>
            <person name="Gilroy R."/>
        </authorList>
    </citation>
    <scope>NUCLEOTIDE SEQUENCE</scope>
    <source>
        <strain evidence="10">ChiBcec15-1070</strain>
    </source>
</reference>
<sequence>METLFSIHINEITCTRCGRCVAVCPSHIFQQEKPRNPIDIQHPQNCISCGHCVAACPTESVIHTSFPPEKVHPIDRQLLPTAEQVMALCRARRSNRAFSDKPVPREALEQIVEAAHRAPTASNMQKVSFTVVTDPEMLRRITNLTLDVYGELIRLLENPLLRPILKHVVKQGYRYLPTFHRLVKAQAEGTDLILRGAKALLLIHTPADVRFGKADANLAYENGSLMAESLGVSQFYTGFICSAFDNDRKGRFQKLLGIEGQKLQAGMALGMPAFRFARYIDKKPADIKWI</sequence>
<keyword evidence="7" id="KW-0408">Iron</keyword>
<dbReference type="Pfam" id="PF13237">
    <property type="entry name" value="Fer4_10"/>
    <property type="match status" value="1"/>
</dbReference>
<keyword evidence="4" id="KW-0288">FMN</keyword>
<keyword evidence="3" id="KW-0285">Flavoprotein</keyword>
<dbReference type="InterPro" id="IPR017896">
    <property type="entry name" value="4Fe4S_Fe-S-bd"/>
</dbReference>
<dbReference type="EMBL" id="DXHL01000032">
    <property type="protein sequence ID" value="HIW11153.1"/>
    <property type="molecule type" value="Genomic_DNA"/>
</dbReference>
<dbReference type="Proteomes" id="UP000823926">
    <property type="component" value="Unassembled WGS sequence"/>
</dbReference>
<comment type="cofactor">
    <cofactor evidence="1">
        <name>FMN</name>
        <dbReference type="ChEBI" id="CHEBI:58210"/>
    </cofactor>
</comment>
<evidence type="ECO:0000256" key="4">
    <source>
        <dbReference type="ARBA" id="ARBA00022643"/>
    </source>
</evidence>
<dbReference type="InterPro" id="IPR000415">
    <property type="entry name" value="Nitroreductase-like"/>
</dbReference>
<evidence type="ECO:0000259" key="9">
    <source>
        <dbReference type="PROSITE" id="PS51379"/>
    </source>
</evidence>
<keyword evidence="6" id="KW-0560">Oxidoreductase</keyword>
<protein>
    <submittedName>
        <fullName evidence="10">Nitroreductase family protein</fullName>
    </submittedName>
</protein>
<dbReference type="SUPFAM" id="SSF55469">
    <property type="entry name" value="FMN-dependent nitroreductase-like"/>
    <property type="match status" value="1"/>
</dbReference>
<evidence type="ECO:0000256" key="5">
    <source>
        <dbReference type="ARBA" id="ARBA00022723"/>
    </source>
</evidence>
<dbReference type="PROSITE" id="PS51379">
    <property type="entry name" value="4FE4S_FER_2"/>
    <property type="match status" value="2"/>
</dbReference>
<comment type="similarity">
    <text evidence="2">Belongs to the nitroreductase family.</text>
</comment>
<dbReference type="SUPFAM" id="SSF54862">
    <property type="entry name" value="4Fe-4S ferredoxins"/>
    <property type="match status" value="1"/>
</dbReference>
<evidence type="ECO:0000256" key="6">
    <source>
        <dbReference type="ARBA" id="ARBA00023002"/>
    </source>
</evidence>
<dbReference type="GO" id="GO:0051536">
    <property type="term" value="F:iron-sulfur cluster binding"/>
    <property type="evidence" value="ECO:0007669"/>
    <property type="project" value="UniProtKB-KW"/>
</dbReference>
<dbReference type="PANTHER" id="PTHR43673:SF2">
    <property type="entry name" value="NITROREDUCTASE"/>
    <property type="match status" value="1"/>
</dbReference>
<evidence type="ECO:0000256" key="7">
    <source>
        <dbReference type="ARBA" id="ARBA00023004"/>
    </source>
</evidence>
<evidence type="ECO:0000256" key="1">
    <source>
        <dbReference type="ARBA" id="ARBA00001917"/>
    </source>
</evidence>
<name>A0A9D1QDM9_9BACT</name>
<dbReference type="PROSITE" id="PS00198">
    <property type="entry name" value="4FE4S_FER_1"/>
    <property type="match status" value="1"/>
</dbReference>
<comment type="caution">
    <text evidence="10">The sequence shown here is derived from an EMBL/GenBank/DDBJ whole genome shotgun (WGS) entry which is preliminary data.</text>
</comment>
<accession>A0A9D1QDM9</accession>
<feature type="domain" description="4Fe-4S ferredoxin-type" evidence="9">
    <location>
        <begin position="5"/>
        <end position="34"/>
    </location>
</feature>
<dbReference type="AlphaFoldDB" id="A0A9D1QDM9"/>
<keyword evidence="5" id="KW-0479">Metal-binding</keyword>
<organism evidence="10 11">
    <name type="scientific">Candidatus Rikenella faecigallinarum</name>
    <dbReference type="NCBI Taxonomy" id="2838745"/>
    <lineage>
        <taxon>Bacteria</taxon>
        <taxon>Pseudomonadati</taxon>
        <taxon>Bacteroidota</taxon>
        <taxon>Bacteroidia</taxon>
        <taxon>Bacteroidales</taxon>
        <taxon>Rikenellaceae</taxon>
        <taxon>Rikenella</taxon>
    </lineage>
</organism>
<dbReference type="InterPro" id="IPR017900">
    <property type="entry name" value="4Fe4S_Fe_S_CS"/>
</dbReference>
<dbReference type="InterPro" id="IPR029479">
    <property type="entry name" value="Nitroreductase"/>
</dbReference>
<dbReference type="Gene3D" id="3.40.109.10">
    <property type="entry name" value="NADH Oxidase"/>
    <property type="match status" value="1"/>
</dbReference>
<reference evidence="10" key="1">
    <citation type="journal article" date="2021" name="PeerJ">
        <title>Extensive microbial diversity within the chicken gut microbiome revealed by metagenomics and culture.</title>
        <authorList>
            <person name="Gilroy R."/>
            <person name="Ravi A."/>
            <person name="Getino M."/>
            <person name="Pursley I."/>
            <person name="Horton D.L."/>
            <person name="Alikhan N.F."/>
            <person name="Baker D."/>
            <person name="Gharbi K."/>
            <person name="Hall N."/>
            <person name="Watson M."/>
            <person name="Adriaenssens E.M."/>
            <person name="Foster-Nyarko E."/>
            <person name="Jarju S."/>
            <person name="Secka A."/>
            <person name="Antonio M."/>
            <person name="Oren A."/>
            <person name="Chaudhuri R.R."/>
            <person name="La Ragione R."/>
            <person name="Hildebrand F."/>
            <person name="Pallen M.J."/>
        </authorList>
    </citation>
    <scope>NUCLEOTIDE SEQUENCE</scope>
    <source>
        <strain evidence="10">ChiBcec15-1070</strain>
    </source>
</reference>
<gene>
    <name evidence="10" type="ORF">H9888_06620</name>
</gene>
<evidence type="ECO:0000256" key="3">
    <source>
        <dbReference type="ARBA" id="ARBA00022630"/>
    </source>
</evidence>
<dbReference type="Gene3D" id="3.30.70.20">
    <property type="match status" value="1"/>
</dbReference>
<evidence type="ECO:0000256" key="8">
    <source>
        <dbReference type="ARBA" id="ARBA00023014"/>
    </source>
</evidence>
<evidence type="ECO:0000256" key="2">
    <source>
        <dbReference type="ARBA" id="ARBA00007118"/>
    </source>
</evidence>
<dbReference type="PANTHER" id="PTHR43673">
    <property type="entry name" value="NAD(P)H NITROREDUCTASE YDGI-RELATED"/>
    <property type="match status" value="1"/>
</dbReference>